<proteinExistence type="predicted"/>
<keyword evidence="2" id="KW-1185">Reference proteome</keyword>
<dbReference type="OrthoDB" id="4243060at2"/>
<evidence type="ECO:0000313" key="1">
    <source>
        <dbReference type="EMBL" id="QDY78159.1"/>
    </source>
</evidence>
<dbReference type="KEGG" id="sqz:FQU76_18560"/>
<dbReference type="EMBL" id="CP042266">
    <property type="protein sequence ID" value="QDY78159.1"/>
    <property type="molecule type" value="Genomic_DNA"/>
</dbReference>
<sequence length="243" mass="27057">MPPHTLDRVRGALDLLAAWETTTTVADGAAAARDIGALLWRELTLRCLWDALPARDHAAVSWLVAHGFQVSRACVTQGKTERVAGEIIELIGEAAYWARICDTGTASRWPEAPPRRSQYGRAAQQLWQRYQALPHPWKIRIMREMEPPPGPSRTRRRLLFATFLTHAEKTPVPTTSTADQPADALVRSLSRRPAGWQIEIIRRIAAGAGPYRTSSAADEAIQIVSRQGVRLIQRPSLPRIPRS</sequence>
<organism evidence="1 2">
    <name type="scientific">Streptomyces qinzhouensis</name>
    <dbReference type="NCBI Taxonomy" id="2599401"/>
    <lineage>
        <taxon>Bacteria</taxon>
        <taxon>Bacillati</taxon>
        <taxon>Actinomycetota</taxon>
        <taxon>Actinomycetes</taxon>
        <taxon>Kitasatosporales</taxon>
        <taxon>Streptomycetaceae</taxon>
        <taxon>Streptomyces</taxon>
    </lineage>
</organism>
<dbReference type="RefSeq" id="WP_146481479.1">
    <property type="nucleotide sequence ID" value="NZ_CP042266.1"/>
</dbReference>
<evidence type="ECO:0000313" key="2">
    <source>
        <dbReference type="Proteomes" id="UP000320580"/>
    </source>
</evidence>
<name>A0A5B8IL16_9ACTN</name>
<protein>
    <submittedName>
        <fullName evidence="1">Uncharacterized protein</fullName>
    </submittedName>
</protein>
<gene>
    <name evidence="1" type="ORF">FQU76_18560</name>
</gene>
<reference evidence="1 2" key="1">
    <citation type="submission" date="2019-07" db="EMBL/GenBank/DDBJ databases">
        <authorList>
            <person name="Zhu P."/>
        </authorList>
    </citation>
    <scope>NUCLEOTIDE SEQUENCE [LARGE SCALE GENOMIC DNA]</scope>
    <source>
        <strain evidence="1 2">SSL-25</strain>
    </source>
</reference>
<dbReference type="Proteomes" id="UP000320580">
    <property type="component" value="Chromosome"/>
</dbReference>
<accession>A0A5B8IL16</accession>
<dbReference type="AlphaFoldDB" id="A0A5B8IL16"/>